<name>A0A1G5RWM6_9FIRM</name>
<dbReference type="AlphaFoldDB" id="A0A1G5RWM6"/>
<keyword evidence="3" id="KW-1185">Reference proteome</keyword>
<gene>
    <name evidence="2" type="ORF">SAMN03080599_01274</name>
</gene>
<keyword evidence="1" id="KW-0812">Transmembrane</keyword>
<dbReference type="RefSeq" id="WP_092590058.1">
    <property type="nucleotide sequence ID" value="NZ_FMWL01000004.1"/>
</dbReference>
<dbReference type="Proteomes" id="UP000199208">
    <property type="component" value="Unassembled WGS sequence"/>
</dbReference>
<proteinExistence type="predicted"/>
<dbReference type="EMBL" id="FMWL01000004">
    <property type="protein sequence ID" value="SCZ78456.1"/>
    <property type="molecule type" value="Genomic_DNA"/>
</dbReference>
<reference evidence="2 3" key="1">
    <citation type="submission" date="2016-10" db="EMBL/GenBank/DDBJ databases">
        <authorList>
            <person name="de Groot N.N."/>
        </authorList>
    </citation>
    <scope>NUCLEOTIDE SEQUENCE [LARGE SCALE GENOMIC DNA]</scope>
    <source>
        <strain evidence="2 3">DSM 2784</strain>
    </source>
</reference>
<evidence type="ECO:0000313" key="3">
    <source>
        <dbReference type="Proteomes" id="UP000199208"/>
    </source>
</evidence>
<organism evidence="2 3">
    <name type="scientific">Acidaminobacter hydrogenoformans DSM 2784</name>
    <dbReference type="NCBI Taxonomy" id="1120920"/>
    <lineage>
        <taxon>Bacteria</taxon>
        <taxon>Bacillati</taxon>
        <taxon>Bacillota</taxon>
        <taxon>Clostridia</taxon>
        <taxon>Peptostreptococcales</taxon>
        <taxon>Acidaminobacteraceae</taxon>
        <taxon>Acidaminobacter</taxon>
    </lineage>
</organism>
<accession>A0A1G5RWM6</accession>
<keyword evidence="1" id="KW-1133">Transmembrane helix</keyword>
<dbReference type="STRING" id="1120920.SAMN03080599_01274"/>
<protein>
    <submittedName>
        <fullName evidence="2">YtxH-like protein</fullName>
    </submittedName>
</protein>
<sequence>MLVVRKNKYEELEQLRRKTNIIRLLEGILIGLAVGALLALFLTPWDGQENRRYFKGQLGDLKDKCRGMWGKCCSEDEEYFEDEDVLED</sequence>
<keyword evidence="1" id="KW-0472">Membrane</keyword>
<evidence type="ECO:0000313" key="2">
    <source>
        <dbReference type="EMBL" id="SCZ78456.1"/>
    </source>
</evidence>
<feature type="transmembrane region" description="Helical" evidence="1">
    <location>
        <begin position="21"/>
        <end position="42"/>
    </location>
</feature>
<evidence type="ECO:0000256" key="1">
    <source>
        <dbReference type="SAM" id="Phobius"/>
    </source>
</evidence>